<accession>A0AAV3QYZ6</accession>
<proteinExistence type="predicted"/>
<keyword evidence="4" id="KW-1185">Reference proteome</keyword>
<gene>
    <name evidence="3" type="ORF">LIER_40584</name>
</gene>
<dbReference type="EMBL" id="BAABME010023664">
    <property type="protein sequence ID" value="GAA0168536.1"/>
    <property type="molecule type" value="Genomic_DNA"/>
</dbReference>
<dbReference type="AlphaFoldDB" id="A0AAV3QYZ6"/>
<dbReference type="PANTHER" id="PTHR35317">
    <property type="entry name" value="OS04G0629600 PROTEIN"/>
    <property type="match status" value="1"/>
</dbReference>
<reference evidence="3 4" key="1">
    <citation type="submission" date="2024-01" db="EMBL/GenBank/DDBJ databases">
        <title>The complete chloroplast genome sequence of Lithospermum erythrorhizon: insights into the phylogenetic relationship among Boraginaceae species and the maternal lineages of purple gromwells.</title>
        <authorList>
            <person name="Okada T."/>
            <person name="Watanabe K."/>
        </authorList>
    </citation>
    <scope>NUCLEOTIDE SEQUENCE [LARGE SCALE GENOMIC DNA]</scope>
</reference>
<dbReference type="InterPro" id="IPR054722">
    <property type="entry name" value="PolX-like_BBD"/>
</dbReference>
<protein>
    <recommendedName>
        <fullName evidence="2">CCHC-type domain-containing protein</fullName>
    </recommendedName>
</protein>
<sequence length="355" mass="40900">MIERGYIPPLEGTLLSENQQALLDEARLQDHQVKHYLFQALDRTTFEQILDRSTSKGVWDSLKKQYGGNEKVQKYVRNAWRKEFEVLEMKKGESIESYFARVTAIFNKLRSNGEEMNNSKINEKILKMLTDQFTDVVVSIEEARNINSMTVDDLGSTLVMHEQKFNRKGEEKEDHVLKVEERSYVRGRGHGTFCGRGKGRQGLNKATIECYKCHNLGHFQYECPKWNKEANYASVEKEDDMLLMAQTNGEVLRDKKMWFIDSGCSNHMCNEEGMFTNLGKDFAHFVKPGYNTRMEVAGKGDVKIFLNGLNYTITDVYYVPDLKNNLLSVDQLQERGLTILLKGKVCSITIQKGAW</sequence>
<evidence type="ECO:0000313" key="4">
    <source>
        <dbReference type="Proteomes" id="UP001454036"/>
    </source>
</evidence>
<evidence type="ECO:0000259" key="2">
    <source>
        <dbReference type="PROSITE" id="PS50158"/>
    </source>
</evidence>
<dbReference type="InterPro" id="IPR001878">
    <property type="entry name" value="Znf_CCHC"/>
</dbReference>
<comment type="caution">
    <text evidence="3">The sequence shown here is derived from an EMBL/GenBank/DDBJ whole genome shotgun (WGS) entry which is preliminary data.</text>
</comment>
<dbReference type="Pfam" id="PF22936">
    <property type="entry name" value="Pol_BBD"/>
    <property type="match status" value="1"/>
</dbReference>
<evidence type="ECO:0000256" key="1">
    <source>
        <dbReference type="PROSITE-ProRule" id="PRU00047"/>
    </source>
</evidence>
<organism evidence="3 4">
    <name type="scientific">Lithospermum erythrorhizon</name>
    <name type="common">Purple gromwell</name>
    <name type="synonym">Lithospermum officinale var. erythrorhizon</name>
    <dbReference type="NCBI Taxonomy" id="34254"/>
    <lineage>
        <taxon>Eukaryota</taxon>
        <taxon>Viridiplantae</taxon>
        <taxon>Streptophyta</taxon>
        <taxon>Embryophyta</taxon>
        <taxon>Tracheophyta</taxon>
        <taxon>Spermatophyta</taxon>
        <taxon>Magnoliopsida</taxon>
        <taxon>eudicotyledons</taxon>
        <taxon>Gunneridae</taxon>
        <taxon>Pentapetalae</taxon>
        <taxon>asterids</taxon>
        <taxon>lamiids</taxon>
        <taxon>Boraginales</taxon>
        <taxon>Boraginaceae</taxon>
        <taxon>Boraginoideae</taxon>
        <taxon>Lithospermeae</taxon>
        <taxon>Lithospermum</taxon>
    </lineage>
</organism>
<dbReference type="InterPro" id="IPR036875">
    <property type="entry name" value="Znf_CCHC_sf"/>
</dbReference>
<evidence type="ECO:0000313" key="3">
    <source>
        <dbReference type="EMBL" id="GAA0168536.1"/>
    </source>
</evidence>
<dbReference type="SUPFAM" id="SSF57756">
    <property type="entry name" value="Retrovirus zinc finger-like domains"/>
    <property type="match status" value="1"/>
</dbReference>
<dbReference type="PROSITE" id="PS50158">
    <property type="entry name" value="ZF_CCHC"/>
    <property type="match status" value="1"/>
</dbReference>
<dbReference type="Proteomes" id="UP001454036">
    <property type="component" value="Unassembled WGS sequence"/>
</dbReference>
<feature type="domain" description="CCHC-type" evidence="2">
    <location>
        <begin position="210"/>
        <end position="225"/>
    </location>
</feature>
<dbReference type="PANTHER" id="PTHR35317:SF27">
    <property type="entry name" value="RETROVIRUS-RELATED POL POLYPROTEIN FROM TRANSPOSON TNT 1-94"/>
    <property type="match status" value="1"/>
</dbReference>
<keyword evidence="1" id="KW-0479">Metal-binding</keyword>
<keyword evidence="1" id="KW-0863">Zinc-finger</keyword>
<dbReference type="GO" id="GO:0003676">
    <property type="term" value="F:nucleic acid binding"/>
    <property type="evidence" value="ECO:0007669"/>
    <property type="project" value="InterPro"/>
</dbReference>
<dbReference type="GO" id="GO:0008270">
    <property type="term" value="F:zinc ion binding"/>
    <property type="evidence" value="ECO:0007669"/>
    <property type="project" value="UniProtKB-KW"/>
</dbReference>
<dbReference type="Pfam" id="PF14223">
    <property type="entry name" value="Retrotran_gag_2"/>
    <property type="match status" value="1"/>
</dbReference>
<name>A0AAV3QYZ6_LITER</name>
<keyword evidence="1" id="KW-0862">Zinc</keyword>